<dbReference type="AlphaFoldDB" id="A0A1I7G2C8"/>
<proteinExistence type="predicted"/>
<dbReference type="EMBL" id="FPBZ01000003">
    <property type="protein sequence ID" value="SFU42602.1"/>
    <property type="molecule type" value="Genomic_DNA"/>
</dbReference>
<reference evidence="1 2" key="1">
    <citation type="submission" date="2016-10" db="EMBL/GenBank/DDBJ databases">
        <authorList>
            <person name="de Groot N.N."/>
        </authorList>
    </citation>
    <scope>NUCLEOTIDE SEQUENCE [LARGE SCALE GENOMIC DNA]</scope>
    <source>
        <strain evidence="1 2">Nl14</strain>
    </source>
</reference>
<accession>A0A1I7G2C8</accession>
<evidence type="ECO:0000313" key="2">
    <source>
        <dbReference type="Proteomes" id="UP000182649"/>
    </source>
</evidence>
<dbReference type="RefSeq" id="WP_177219694.1">
    <property type="nucleotide sequence ID" value="NZ_FPBZ01000003.1"/>
</dbReference>
<name>A0A1I7G2C8_9PROT</name>
<protein>
    <submittedName>
        <fullName evidence="1">Uncharacterized protein</fullName>
    </submittedName>
</protein>
<sequence>MEEKQFREGEELPRQSGSKGWQNICHMRVDVQTQSKIMSLIASLMLDAVS</sequence>
<dbReference type="Proteomes" id="UP000182649">
    <property type="component" value="Unassembled WGS sequence"/>
</dbReference>
<organism evidence="1 2">
    <name type="scientific">Nitrosospira multiformis</name>
    <dbReference type="NCBI Taxonomy" id="1231"/>
    <lineage>
        <taxon>Bacteria</taxon>
        <taxon>Pseudomonadati</taxon>
        <taxon>Pseudomonadota</taxon>
        <taxon>Betaproteobacteria</taxon>
        <taxon>Nitrosomonadales</taxon>
        <taxon>Nitrosomonadaceae</taxon>
        <taxon>Nitrosospira</taxon>
    </lineage>
</organism>
<gene>
    <name evidence="1" type="ORF">SAMN05216417_10397</name>
</gene>
<evidence type="ECO:0000313" key="1">
    <source>
        <dbReference type="EMBL" id="SFU42602.1"/>
    </source>
</evidence>